<feature type="domain" description="DUF4440" evidence="1">
    <location>
        <begin position="13"/>
        <end position="117"/>
    </location>
</feature>
<evidence type="ECO:0000259" key="1">
    <source>
        <dbReference type="Pfam" id="PF14534"/>
    </source>
</evidence>
<proteinExistence type="predicted"/>
<organism evidence="2 3">
    <name type="scientific">Cylicocyclus nassatus</name>
    <name type="common">Nematode worm</name>
    <dbReference type="NCBI Taxonomy" id="53992"/>
    <lineage>
        <taxon>Eukaryota</taxon>
        <taxon>Metazoa</taxon>
        <taxon>Ecdysozoa</taxon>
        <taxon>Nematoda</taxon>
        <taxon>Chromadorea</taxon>
        <taxon>Rhabditida</taxon>
        <taxon>Rhabditina</taxon>
        <taxon>Rhabditomorpha</taxon>
        <taxon>Strongyloidea</taxon>
        <taxon>Strongylidae</taxon>
        <taxon>Cylicocyclus</taxon>
    </lineage>
</organism>
<sequence length="125" mass="14588">MSSSEKAQSILQPIFDQYWKDFGEARIDKAIEFYHPDAVLIETGKSGIYGKDEIKQEKIRYNERTGNAPMKCFNEKYQMTDDYIIYNADSEINSDRSGKLKGSFCQIWKKTNGKYLILREEYSDA</sequence>
<comment type="caution">
    <text evidence="2">The sequence shown here is derived from an EMBL/GenBank/DDBJ whole genome shotgun (WGS) entry which is preliminary data.</text>
</comment>
<dbReference type="InterPro" id="IPR027843">
    <property type="entry name" value="DUF4440"/>
</dbReference>
<protein>
    <recommendedName>
        <fullName evidence="1">DUF4440 domain-containing protein</fullName>
    </recommendedName>
</protein>
<evidence type="ECO:0000313" key="3">
    <source>
        <dbReference type="Proteomes" id="UP001176961"/>
    </source>
</evidence>
<gene>
    <name evidence="2" type="ORF">CYNAS_LOCUS16471</name>
</gene>
<dbReference type="PANTHER" id="PTHR31664">
    <property type="entry name" value="PROTEIN CBG16427"/>
    <property type="match status" value="1"/>
</dbReference>
<dbReference type="Gene3D" id="3.10.450.50">
    <property type="match status" value="1"/>
</dbReference>
<dbReference type="PANTHER" id="PTHR31664:SF4">
    <property type="entry name" value="DUF4440 DOMAIN-CONTAINING PROTEIN"/>
    <property type="match status" value="1"/>
</dbReference>
<dbReference type="AlphaFoldDB" id="A0AA36MBN6"/>
<dbReference type="Proteomes" id="UP001176961">
    <property type="component" value="Unassembled WGS sequence"/>
</dbReference>
<reference evidence="2" key="1">
    <citation type="submission" date="2023-07" db="EMBL/GenBank/DDBJ databases">
        <authorList>
            <consortium name="CYATHOMIX"/>
        </authorList>
    </citation>
    <scope>NUCLEOTIDE SEQUENCE</scope>
    <source>
        <strain evidence="2">N/A</strain>
    </source>
</reference>
<keyword evidence="3" id="KW-1185">Reference proteome</keyword>
<dbReference type="Pfam" id="PF14534">
    <property type="entry name" value="DUF4440"/>
    <property type="match status" value="1"/>
</dbReference>
<dbReference type="SUPFAM" id="SSF54427">
    <property type="entry name" value="NTF2-like"/>
    <property type="match status" value="1"/>
</dbReference>
<dbReference type="EMBL" id="CATQJL010000305">
    <property type="protein sequence ID" value="CAJ0604488.1"/>
    <property type="molecule type" value="Genomic_DNA"/>
</dbReference>
<dbReference type="InterPro" id="IPR032710">
    <property type="entry name" value="NTF2-like_dom_sf"/>
</dbReference>
<name>A0AA36MBN6_CYLNA</name>
<accession>A0AA36MBN6</accession>
<evidence type="ECO:0000313" key="2">
    <source>
        <dbReference type="EMBL" id="CAJ0604488.1"/>
    </source>
</evidence>